<accession>A0A6A4GXD4</accession>
<dbReference type="Gene3D" id="3.40.395.10">
    <property type="entry name" value="Adenoviral Proteinase, Chain A"/>
    <property type="match status" value="1"/>
</dbReference>
<dbReference type="InterPro" id="IPR003653">
    <property type="entry name" value="Peptidase_C48_C"/>
</dbReference>
<dbReference type="Proteomes" id="UP000799118">
    <property type="component" value="Unassembled WGS sequence"/>
</dbReference>
<keyword evidence="3" id="KW-0378">Hydrolase</keyword>
<evidence type="ECO:0000256" key="3">
    <source>
        <dbReference type="ARBA" id="ARBA00022801"/>
    </source>
</evidence>
<reference evidence="5" key="1">
    <citation type="journal article" date="2019" name="Environ. Microbiol.">
        <title>Fungal ecological strategies reflected in gene transcription - a case study of two litter decomposers.</title>
        <authorList>
            <person name="Barbi F."/>
            <person name="Kohler A."/>
            <person name="Barry K."/>
            <person name="Baskaran P."/>
            <person name="Daum C."/>
            <person name="Fauchery L."/>
            <person name="Ihrmark K."/>
            <person name="Kuo A."/>
            <person name="LaButti K."/>
            <person name="Lipzen A."/>
            <person name="Morin E."/>
            <person name="Grigoriev I.V."/>
            <person name="Henrissat B."/>
            <person name="Lindahl B."/>
            <person name="Martin F."/>
        </authorList>
    </citation>
    <scope>NUCLEOTIDE SEQUENCE</scope>
    <source>
        <strain evidence="5">JB14</strain>
    </source>
</reference>
<sequence length="224" mass="25959">QLVDEVYTALDTIQWSGSVRGFNNPEPIILLSRYVSASSWFSDVEQNQMLDLLCRDLLFDPEGKKTELQGLDFFQKLLEGFQGKETYREGRTFARAWGIGHALATGSRNAIGMMINLDNEHWVLLVCDFWNKTILYGDSLKHAMPDSVKEVIDWWTFNHTGKEFTHLNLEVPKQTNFHSCGLMAFYSLMVFLFPNTYHMIDPKNVDSKHLKMLLRVINCHQDYV</sequence>
<dbReference type="InterPro" id="IPR038765">
    <property type="entry name" value="Papain-like_cys_pep_sf"/>
</dbReference>
<dbReference type="Pfam" id="PF02902">
    <property type="entry name" value="Peptidase_C48"/>
    <property type="match status" value="1"/>
</dbReference>
<feature type="domain" description="Ubiquitin-like protease family profile" evidence="4">
    <location>
        <begin position="1"/>
        <end position="191"/>
    </location>
</feature>
<feature type="non-terminal residue" evidence="5">
    <location>
        <position position="1"/>
    </location>
</feature>
<feature type="non-terminal residue" evidence="5">
    <location>
        <position position="224"/>
    </location>
</feature>
<evidence type="ECO:0000313" key="6">
    <source>
        <dbReference type="Proteomes" id="UP000799118"/>
    </source>
</evidence>
<dbReference type="SUPFAM" id="SSF54001">
    <property type="entry name" value="Cysteine proteinases"/>
    <property type="match status" value="1"/>
</dbReference>
<dbReference type="AlphaFoldDB" id="A0A6A4GXD4"/>
<evidence type="ECO:0000256" key="2">
    <source>
        <dbReference type="ARBA" id="ARBA00022670"/>
    </source>
</evidence>
<proteinExistence type="inferred from homology"/>
<keyword evidence="6" id="KW-1185">Reference proteome</keyword>
<evidence type="ECO:0000256" key="1">
    <source>
        <dbReference type="ARBA" id="ARBA00005234"/>
    </source>
</evidence>
<comment type="similarity">
    <text evidence="1">Belongs to the peptidase C48 family.</text>
</comment>
<protein>
    <recommendedName>
        <fullName evidence="4">Ubiquitin-like protease family profile domain-containing protein</fullName>
    </recommendedName>
</protein>
<dbReference type="GO" id="GO:0019783">
    <property type="term" value="F:ubiquitin-like protein peptidase activity"/>
    <property type="evidence" value="ECO:0007669"/>
    <property type="project" value="UniProtKB-ARBA"/>
</dbReference>
<dbReference type="GO" id="GO:0008234">
    <property type="term" value="F:cysteine-type peptidase activity"/>
    <property type="evidence" value="ECO:0007669"/>
    <property type="project" value="InterPro"/>
</dbReference>
<dbReference type="OrthoDB" id="2979847at2759"/>
<organism evidence="5 6">
    <name type="scientific">Gymnopus androsaceus JB14</name>
    <dbReference type="NCBI Taxonomy" id="1447944"/>
    <lineage>
        <taxon>Eukaryota</taxon>
        <taxon>Fungi</taxon>
        <taxon>Dikarya</taxon>
        <taxon>Basidiomycota</taxon>
        <taxon>Agaricomycotina</taxon>
        <taxon>Agaricomycetes</taxon>
        <taxon>Agaricomycetidae</taxon>
        <taxon>Agaricales</taxon>
        <taxon>Marasmiineae</taxon>
        <taxon>Omphalotaceae</taxon>
        <taxon>Gymnopus</taxon>
    </lineage>
</organism>
<dbReference type="PROSITE" id="PS50600">
    <property type="entry name" value="ULP_PROTEASE"/>
    <property type="match status" value="1"/>
</dbReference>
<dbReference type="EMBL" id="ML769686">
    <property type="protein sequence ID" value="KAE9389685.1"/>
    <property type="molecule type" value="Genomic_DNA"/>
</dbReference>
<keyword evidence="2" id="KW-0645">Protease</keyword>
<evidence type="ECO:0000313" key="5">
    <source>
        <dbReference type="EMBL" id="KAE9389685.1"/>
    </source>
</evidence>
<name>A0A6A4GXD4_9AGAR</name>
<dbReference type="GO" id="GO:0006508">
    <property type="term" value="P:proteolysis"/>
    <property type="evidence" value="ECO:0007669"/>
    <property type="project" value="UniProtKB-KW"/>
</dbReference>
<gene>
    <name evidence="5" type="ORF">BT96DRAFT_768013</name>
</gene>
<evidence type="ECO:0000259" key="4">
    <source>
        <dbReference type="PROSITE" id="PS50600"/>
    </source>
</evidence>